<feature type="transmembrane region" description="Helical" evidence="10">
    <location>
        <begin position="283"/>
        <end position="304"/>
    </location>
</feature>
<gene>
    <name evidence="11" type="ORF">N479_06040</name>
</gene>
<dbReference type="PANTHER" id="PTHR43298:SF2">
    <property type="entry name" value="FMN_FAD EXPORTER YEEO-RELATED"/>
    <property type="match status" value="1"/>
</dbReference>
<keyword evidence="8 10" id="KW-0472">Membrane</keyword>
<feature type="transmembrane region" description="Helical" evidence="10">
    <location>
        <begin position="192"/>
        <end position="214"/>
    </location>
</feature>
<proteinExistence type="predicted"/>
<evidence type="ECO:0000256" key="6">
    <source>
        <dbReference type="ARBA" id="ARBA00022989"/>
    </source>
</evidence>
<feature type="transmembrane region" description="Helical" evidence="10">
    <location>
        <begin position="325"/>
        <end position="344"/>
    </location>
</feature>
<feature type="transmembrane region" description="Helical" evidence="10">
    <location>
        <begin position="350"/>
        <end position="372"/>
    </location>
</feature>
<comment type="caution">
    <text evidence="11">The sequence shown here is derived from an EMBL/GenBank/DDBJ whole genome shotgun (WGS) entry which is preliminary data.</text>
</comment>
<keyword evidence="4" id="KW-1003">Cell membrane</keyword>
<dbReference type="NCBIfam" id="TIGR00797">
    <property type="entry name" value="matE"/>
    <property type="match status" value="1"/>
</dbReference>
<dbReference type="Pfam" id="PF01554">
    <property type="entry name" value="MatE"/>
    <property type="match status" value="2"/>
</dbReference>
<keyword evidence="3" id="KW-0050">Antiport</keyword>
<dbReference type="GO" id="GO:0042910">
    <property type="term" value="F:xenobiotic transmembrane transporter activity"/>
    <property type="evidence" value="ECO:0007669"/>
    <property type="project" value="InterPro"/>
</dbReference>
<reference evidence="11 12" key="1">
    <citation type="journal article" date="2015" name="BMC Genomics">
        <title>Genome mining reveals unlocked bioactive potential of marine Gram-negative bacteria.</title>
        <authorList>
            <person name="Machado H."/>
            <person name="Sonnenschein E.C."/>
            <person name="Melchiorsen J."/>
            <person name="Gram L."/>
        </authorList>
    </citation>
    <scope>NUCLEOTIDE SEQUENCE [LARGE SCALE GENOMIC DNA]</scope>
    <source>
        <strain evidence="11 12">S4054</strain>
    </source>
</reference>
<evidence type="ECO:0000256" key="7">
    <source>
        <dbReference type="ARBA" id="ARBA00023065"/>
    </source>
</evidence>
<keyword evidence="6 10" id="KW-1133">Transmembrane helix</keyword>
<dbReference type="AlphaFoldDB" id="A0A0F6AHW9"/>
<evidence type="ECO:0000313" key="11">
    <source>
        <dbReference type="EMBL" id="KKE84989.1"/>
    </source>
</evidence>
<evidence type="ECO:0000256" key="10">
    <source>
        <dbReference type="SAM" id="Phobius"/>
    </source>
</evidence>
<dbReference type="GO" id="GO:0015297">
    <property type="term" value="F:antiporter activity"/>
    <property type="evidence" value="ECO:0007669"/>
    <property type="project" value="UniProtKB-KW"/>
</dbReference>
<dbReference type="PATRIC" id="fig|1129367.4.peg.838"/>
<evidence type="ECO:0000256" key="4">
    <source>
        <dbReference type="ARBA" id="ARBA00022475"/>
    </source>
</evidence>
<feature type="transmembrane region" description="Helical" evidence="10">
    <location>
        <begin position="44"/>
        <end position="63"/>
    </location>
</feature>
<feature type="transmembrane region" description="Helical" evidence="10">
    <location>
        <begin position="94"/>
        <end position="120"/>
    </location>
</feature>
<dbReference type="PIRSF" id="PIRSF006603">
    <property type="entry name" value="DinF"/>
    <property type="match status" value="1"/>
</dbReference>
<evidence type="ECO:0000256" key="2">
    <source>
        <dbReference type="ARBA" id="ARBA00022448"/>
    </source>
</evidence>
<evidence type="ECO:0000256" key="9">
    <source>
        <dbReference type="ARBA" id="ARBA00031636"/>
    </source>
</evidence>
<dbReference type="Proteomes" id="UP000033434">
    <property type="component" value="Unassembled WGS sequence"/>
</dbReference>
<feature type="transmembrane region" description="Helical" evidence="10">
    <location>
        <begin position="132"/>
        <end position="153"/>
    </location>
</feature>
<dbReference type="RefSeq" id="WP_052960858.1">
    <property type="nucleotide sequence ID" value="NZ_AUXW01000079.1"/>
</dbReference>
<feature type="transmembrane region" description="Helical" evidence="10">
    <location>
        <begin position="415"/>
        <end position="435"/>
    </location>
</feature>
<dbReference type="GO" id="GO:0006811">
    <property type="term" value="P:monoatomic ion transport"/>
    <property type="evidence" value="ECO:0007669"/>
    <property type="project" value="UniProtKB-KW"/>
</dbReference>
<dbReference type="EMBL" id="AUXW01000079">
    <property type="protein sequence ID" value="KKE84989.1"/>
    <property type="molecule type" value="Genomic_DNA"/>
</dbReference>
<dbReference type="PANTHER" id="PTHR43298">
    <property type="entry name" value="MULTIDRUG RESISTANCE PROTEIN NORM-RELATED"/>
    <property type="match status" value="1"/>
</dbReference>
<organism evidence="11 12">
    <name type="scientific">Pseudoalteromonas luteoviolacea S4054</name>
    <dbReference type="NCBI Taxonomy" id="1129367"/>
    <lineage>
        <taxon>Bacteria</taxon>
        <taxon>Pseudomonadati</taxon>
        <taxon>Pseudomonadota</taxon>
        <taxon>Gammaproteobacteria</taxon>
        <taxon>Alteromonadales</taxon>
        <taxon>Pseudoalteromonadaceae</taxon>
        <taxon>Pseudoalteromonas</taxon>
    </lineage>
</organism>
<dbReference type="InterPro" id="IPR002528">
    <property type="entry name" value="MATE_fam"/>
</dbReference>
<accession>A0A0F6AHW9</accession>
<evidence type="ECO:0000256" key="5">
    <source>
        <dbReference type="ARBA" id="ARBA00022692"/>
    </source>
</evidence>
<evidence type="ECO:0000256" key="8">
    <source>
        <dbReference type="ARBA" id="ARBA00023136"/>
    </source>
</evidence>
<feature type="transmembrane region" description="Helical" evidence="10">
    <location>
        <begin position="241"/>
        <end position="263"/>
    </location>
</feature>
<evidence type="ECO:0000313" key="12">
    <source>
        <dbReference type="Proteomes" id="UP000033434"/>
    </source>
</evidence>
<comment type="subcellular location">
    <subcellularLocation>
        <location evidence="1">Cell inner membrane</location>
        <topology evidence="1">Multi-pass membrane protein</topology>
    </subcellularLocation>
</comment>
<evidence type="ECO:0000256" key="1">
    <source>
        <dbReference type="ARBA" id="ARBA00004429"/>
    </source>
</evidence>
<evidence type="ECO:0000256" key="3">
    <source>
        <dbReference type="ARBA" id="ARBA00022449"/>
    </source>
</evidence>
<keyword evidence="5 10" id="KW-0812">Transmembrane</keyword>
<keyword evidence="2" id="KW-0813">Transport</keyword>
<feature type="transmembrane region" description="Helical" evidence="10">
    <location>
        <begin position="384"/>
        <end position="403"/>
    </location>
</feature>
<protein>
    <recommendedName>
        <fullName evidence="9">Multidrug-efflux transporter</fullName>
    </recommendedName>
</protein>
<keyword evidence="7" id="KW-0406">Ion transport</keyword>
<dbReference type="GO" id="GO:0005886">
    <property type="term" value="C:plasma membrane"/>
    <property type="evidence" value="ECO:0007669"/>
    <property type="project" value="UniProtKB-SubCell"/>
</dbReference>
<feature type="transmembrane region" description="Helical" evidence="10">
    <location>
        <begin position="12"/>
        <end position="38"/>
    </location>
</feature>
<sequence>MNDLTQGAIGKHLVSMSLPIMIGMLVHTCNFLVELYFVGQLGSAALAGVSSVGVLVFFVMALTQIQNIGIGTLVSHAVGRKDVKQANLLFHQGLFTAFASVVVLALIAVSVGPLYFTLIAPNTETLIASLSYFYWFLPALMCQFPITVIVATLRGAGVVKQPMMISIMAVLINMLLSPVLITGVGLGIPLGLIGAALASSIAMLFSGLVLCWYFSRRQDYFYFSFIECCPKVDVIRQIVRVGIPAGGELLLTFVYMSVTYWALRNFDPSAQAGFGVGVRVMQALFLPAMAVTLAGPAIAGQNFASGHTQRVYNTYRQMAWMTFSLMLVLSAVCFVNAETLTASFSDSKEVIAVATVFLSFVCFNFIPAGYVLVVSAMFKALGNVWPAFFSTAIRLCLFSIPVISLSTQSTVHIETIWLISAGSVYAQAAISFILIRREFAQKLPKRVEGGEARTLWPPSHST</sequence>
<feature type="transmembrane region" description="Helical" evidence="10">
    <location>
        <begin position="165"/>
        <end position="186"/>
    </location>
</feature>
<dbReference type="InterPro" id="IPR050222">
    <property type="entry name" value="MATE_MdtK"/>
</dbReference>
<name>A0A0F6AHW9_9GAMM</name>
<dbReference type="InterPro" id="IPR048279">
    <property type="entry name" value="MdtK-like"/>
</dbReference>